<gene>
    <name evidence="1" type="ORF">FWILDA_LOCUS10937</name>
</gene>
<dbReference type="AlphaFoldDB" id="A0A9W4SWI7"/>
<reference evidence="1" key="1">
    <citation type="submission" date="2022-08" db="EMBL/GenBank/DDBJ databases">
        <authorList>
            <person name="Kallberg Y."/>
            <person name="Tangrot J."/>
            <person name="Rosling A."/>
        </authorList>
    </citation>
    <scope>NUCLEOTIDE SEQUENCE</scope>
    <source>
        <strain evidence="1">Wild A</strain>
    </source>
</reference>
<proteinExistence type="predicted"/>
<dbReference type="Proteomes" id="UP001153678">
    <property type="component" value="Unassembled WGS sequence"/>
</dbReference>
<sequence length="52" mass="5942">MIQINIHKNQLSSIDPVFASISELSEGFIPDLGRFVYFLTRFRGKKVESKPS</sequence>
<name>A0A9W4SWI7_9GLOM</name>
<comment type="caution">
    <text evidence="1">The sequence shown here is derived from an EMBL/GenBank/DDBJ whole genome shotgun (WGS) entry which is preliminary data.</text>
</comment>
<dbReference type="EMBL" id="CAMKVN010002950">
    <property type="protein sequence ID" value="CAI2183154.1"/>
    <property type="molecule type" value="Genomic_DNA"/>
</dbReference>
<evidence type="ECO:0000313" key="1">
    <source>
        <dbReference type="EMBL" id="CAI2183154.1"/>
    </source>
</evidence>
<organism evidence="1 2">
    <name type="scientific">Funneliformis geosporum</name>
    <dbReference type="NCBI Taxonomy" id="1117311"/>
    <lineage>
        <taxon>Eukaryota</taxon>
        <taxon>Fungi</taxon>
        <taxon>Fungi incertae sedis</taxon>
        <taxon>Mucoromycota</taxon>
        <taxon>Glomeromycotina</taxon>
        <taxon>Glomeromycetes</taxon>
        <taxon>Glomerales</taxon>
        <taxon>Glomeraceae</taxon>
        <taxon>Funneliformis</taxon>
    </lineage>
</organism>
<accession>A0A9W4SWI7</accession>
<keyword evidence="2" id="KW-1185">Reference proteome</keyword>
<evidence type="ECO:0000313" key="2">
    <source>
        <dbReference type="Proteomes" id="UP001153678"/>
    </source>
</evidence>
<protein>
    <submittedName>
        <fullName evidence="1">10529_t:CDS:1</fullName>
    </submittedName>
</protein>